<evidence type="ECO:0000256" key="2">
    <source>
        <dbReference type="ARBA" id="ARBA00023125"/>
    </source>
</evidence>
<accession>A0A1E5XV13</accession>
<sequence>MKTLTVKEVARLSGVSVRTLHHYDQIGLLRPAFTGQNRYRYYGQDELLRLQQILLHRELGIPLGEIGAILDAPGFDRLEALRQQRQRLSEEAKRYAQLVRTIDRTIASLEGDRAMRNADLYKGISPDKQAEYEAWLVEQYGGDMPERIALSKHKYESLSEAERLELNQELHDMEQGLAEGLRRGVPMGSPSLDPLLGRHRAWVSQMWGRPCPPEAYAGLADLYLSHPDFIARYETIEPGFAEYLSGSMKVYANRQG</sequence>
<dbReference type="InterPro" id="IPR000551">
    <property type="entry name" value="MerR-type_HTH_dom"/>
</dbReference>
<dbReference type="OrthoDB" id="9802944at2"/>
<proteinExistence type="predicted"/>
<evidence type="ECO:0000256" key="1">
    <source>
        <dbReference type="ARBA" id="ARBA00023015"/>
    </source>
</evidence>
<keyword evidence="4" id="KW-0804">Transcription</keyword>
<organism evidence="6 7">
    <name type="scientific">Devosia insulae DS-56</name>
    <dbReference type="NCBI Taxonomy" id="1116389"/>
    <lineage>
        <taxon>Bacteria</taxon>
        <taxon>Pseudomonadati</taxon>
        <taxon>Pseudomonadota</taxon>
        <taxon>Alphaproteobacteria</taxon>
        <taxon>Hyphomicrobiales</taxon>
        <taxon>Devosiaceae</taxon>
        <taxon>Devosia</taxon>
    </lineage>
</organism>
<keyword evidence="7" id="KW-1185">Reference proteome</keyword>
<dbReference type="Gene3D" id="1.10.490.50">
    <property type="entry name" value="Antibiotic binding domain of TipA-like multidrug resistance regulators"/>
    <property type="match status" value="1"/>
</dbReference>
<dbReference type="PANTHER" id="PTHR30204:SF90">
    <property type="entry name" value="HTH-TYPE TRANSCRIPTIONAL ACTIVATOR MTA"/>
    <property type="match status" value="1"/>
</dbReference>
<dbReference type="PROSITE" id="PS50937">
    <property type="entry name" value="HTH_MERR_2"/>
    <property type="match status" value="1"/>
</dbReference>
<dbReference type="EMBL" id="LAJE02000072">
    <property type="protein sequence ID" value="OEO32414.1"/>
    <property type="molecule type" value="Genomic_DNA"/>
</dbReference>
<dbReference type="InterPro" id="IPR009061">
    <property type="entry name" value="DNA-bd_dom_put_sf"/>
</dbReference>
<dbReference type="InterPro" id="IPR012925">
    <property type="entry name" value="TipAS_dom"/>
</dbReference>
<name>A0A1E5XV13_9HYPH</name>
<dbReference type="RefSeq" id="WP_069908373.1">
    <property type="nucleotide sequence ID" value="NZ_LAJE02000072.1"/>
</dbReference>
<gene>
    <name evidence="6" type="ORF">VW23_011360</name>
</gene>
<dbReference type="Proteomes" id="UP000095463">
    <property type="component" value="Unassembled WGS sequence"/>
</dbReference>
<feature type="domain" description="HTH merR-type" evidence="5">
    <location>
        <begin position="3"/>
        <end position="72"/>
    </location>
</feature>
<evidence type="ECO:0000313" key="7">
    <source>
        <dbReference type="Proteomes" id="UP000095463"/>
    </source>
</evidence>
<reference evidence="6 7" key="1">
    <citation type="journal article" date="2015" name="Genome Announc.">
        <title>Genome Assemblies of Three Soil-Associated Devosia species: D. insulae, D. limi, and D. soli.</title>
        <authorList>
            <person name="Hassan Y.I."/>
            <person name="Lepp D."/>
            <person name="Zhou T."/>
        </authorList>
    </citation>
    <scope>NUCLEOTIDE SEQUENCE [LARGE SCALE GENOMIC DNA]</scope>
    <source>
        <strain evidence="6 7">DS-56</strain>
    </source>
</reference>
<evidence type="ECO:0000256" key="3">
    <source>
        <dbReference type="ARBA" id="ARBA00023159"/>
    </source>
</evidence>
<dbReference type="SUPFAM" id="SSF89082">
    <property type="entry name" value="Antibiotic binding domain of TipA-like multidrug resistance regulators"/>
    <property type="match status" value="1"/>
</dbReference>
<dbReference type="PRINTS" id="PR00040">
    <property type="entry name" value="HTHMERR"/>
</dbReference>
<dbReference type="GO" id="GO:0003677">
    <property type="term" value="F:DNA binding"/>
    <property type="evidence" value="ECO:0007669"/>
    <property type="project" value="UniProtKB-KW"/>
</dbReference>
<dbReference type="SUPFAM" id="SSF46955">
    <property type="entry name" value="Putative DNA-binding domain"/>
    <property type="match status" value="1"/>
</dbReference>
<protein>
    <submittedName>
        <fullName evidence="6">MerR family transcriptional regulator</fullName>
    </submittedName>
</protein>
<dbReference type="PANTHER" id="PTHR30204">
    <property type="entry name" value="REDOX-CYCLING DRUG-SENSING TRANSCRIPTIONAL ACTIVATOR SOXR"/>
    <property type="match status" value="1"/>
</dbReference>
<evidence type="ECO:0000313" key="6">
    <source>
        <dbReference type="EMBL" id="OEO32414.1"/>
    </source>
</evidence>
<dbReference type="SMART" id="SM00422">
    <property type="entry name" value="HTH_MERR"/>
    <property type="match status" value="1"/>
</dbReference>
<dbReference type="Gene3D" id="1.10.1660.10">
    <property type="match status" value="1"/>
</dbReference>
<keyword evidence="1" id="KW-0805">Transcription regulation</keyword>
<evidence type="ECO:0000259" key="5">
    <source>
        <dbReference type="PROSITE" id="PS50937"/>
    </source>
</evidence>
<dbReference type="InterPro" id="IPR047057">
    <property type="entry name" value="MerR_fam"/>
</dbReference>
<evidence type="ECO:0000256" key="4">
    <source>
        <dbReference type="ARBA" id="ARBA00023163"/>
    </source>
</evidence>
<comment type="caution">
    <text evidence="6">The sequence shown here is derived from an EMBL/GenBank/DDBJ whole genome shotgun (WGS) entry which is preliminary data.</text>
</comment>
<dbReference type="GO" id="GO:0003700">
    <property type="term" value="F:DNA-binding transcription factor activity"/>
    <property type="evidence" value="ECO:0007669"/>
    <property type="project" value="InterPro"/>
</dbReference>
<dbReference type="AlphaFoldDB" id="A0A1E5XV13"/>
<keyword evidence="2" id="KW-0238">DNA-binding</keyword>
<dbReference type="InterPro" id="IPR036244">
    <property type="entry name" value="TipA-like_antibiotic-bd"/>
</dbReference>
<dbReference type="Pfam" id="PF07739">
    <property type="entry name" value="TipAS"/>
    <property type="match status" value="1"/>
</dbReference>
<dbReference type="Pfam" id="PF13411">
    <property type="entry name" value="MerR_1"/>
    <property type="match status" value="1"/>
</dbReference>
<dbReference type="CDD" id="cd01106">
    <property type="entry name" value="HTH_TipAL-Mta"/>
    <property type="match status" value="1"/>
</dbReference>
<keyword evidence="3" id="KW-0010">Activator</keyword>